<dbReference type="AlphaFoldDB" id="A0A1C3UPU6"/>
<keyword evidence="1" id="KW-1133">Transmembrane helix</keyword>
<evidence type="ECO:0000313" key="4">
    <source>
        <dbReference type="Proteomes" id="UP000199184"/>
    </source>
</evidence>
<keyword evidence="1" id="KW-0812">Transmembrane</keyword>
<feature type="transmembrane region" description="Helical" evidence="1">
    <location>
        <begin position="38"/>
        <end position="57"/>
    </location>
</feature>
<keyword evidence="4" id="KW-1185">Reference proteome</keyword>
<dbReference type="Proteomes" id="UP000199184">
    <property type="component" value="Unassembled WGS sequence"/>
</dbReference>
<dbReference type="Pfam" id="PF03779">
    <property type="entry name" value="SPW"/>
    <property type="match status" value="1"/>
</dbReference>
<accession>A0A1C3UPU6</accession>
<name>A0A1C3UPU6_9BRAD</name>
<feature type="transmembrane region" description="Helical" evidence="1">
    <location>
        <begin position="12"/>
        <end position="32"/>
    </location>
</feature>
<reference evidence="4" key="1">
    <citation type="submission" date="2016-08" db="EMBL/GenBank/DDBJ databases">
        <authorList>
            <person name="Varghese N."/>
            <person name="Submissions Spin"/>
        </authorList>
    </citation>
    <scope>NUCLEOTIDE SEQUENCE [LARGE SCALE GENOMIC DNA]</scope>
    <source>
        <strain evidence="4">ERR11</strain>
    </source>
</reference>
<keyword evidence="1" id="KW-0472">Membrane</keyword>
<evidence type="ECO:0000259" key="2">
    <source>
        <dbReference type="Pfam" id="PF03779"/>
    </source>
</evidence>
<organism evidence="3 4">
    <name type="scientific">Bradyrhizobium shewense</name>
    <dbReference type="NCBI Taxonomy" id="1761772"/>
    <lineage>
        <taxon>Bacteria</taxon>
        <taxon>Pseudomonadati</taxon>
        <taxon>Pseudomonadota</taxon>
        <taxon>Alphaproteobacteria</taxon>
        <taxon>Hyphomicrobiales</taxon>
        <taxon>Nitrobacteraceae</taxon>
        <taxon>Bradyrhizobium</taxon>
    </lineage>
</organism>
<dbReference type="RefSeq" id="WP_091954491.1">
    <property type="nucleotide sequence ID" value="NZ_FMAI01000002.1"/>
</dbReference>
<dbReference type="EMBL" id="FMAI01000002">
    <property type="protein sequence ID" value="SCB17357.1"/>
    <property type="molecule type" value="Genomic_DNA"/>
</dbReference>
<feature type="transmembrane region" description="Helical" evidence="1">
    <location>
        <begin position="98"/>
        <end position="116"/>
    </location>
</feature>
<gene>
    <name evidence="3" type="ORF">GA0061098_1002250</name>
</gene>
<evidence type="ECO:0000256" key="1">
    <source>
        <dbReference type="SAM" id="Phobius"/>
    </source>
</evidence>
<dbReference type="InterPro" id="IPR005530">
    <property type="entry name" value="SPW"/>
</dbReference>
<evidence type="ECO:0000313" key="3">
    <source>
        <dbReference type="EMBL" id="SCB17357.1"/>
    </source>
</evidence>
<proteinExistence type="predicted"/>
<sequence length="135" mass="14738">MSFRFITKSIHAYLIDYPAAIVLVAAPFVLKLGQSGPVAMWLSVLVGVAALLLAAATDHPTGLVRIIPYWLHLRVDRAVGLVFVIAPFAFKFDWLDASYYWILAAVVLLTTSVFNAPEEPVVRRPGLDTRTAGSA</sequence>
<protein>
    <recommendedName>
        <fullName evidence="2">SPW repeat-containing integral membrane domain-containing protein</fullName>
    </recommendedName>
</protein>
<feature type="domain" description="SPW repeat-containing integral membrane" evidence="2">
    <location>
        <begin position="15"/>
        <end position="109"/>
    </location>
</feature>